<comment type="caution">
    <text evidence="2">The sequence shown here is derived from an EMBL/GenBank/DDBJ whole genome shotgun (WGS) entry which is preliminary data.</text>
</comment>
<organism evidence="2 3">
    <name type="scientific">Vibrio penaeicida</name>
    <dbReference type="NCBI Taxonomy" id="104609"/>
    <lineage>
        <taxon>Bacteria</taxon>
        <taxon>Pseudomonadati</taxon>
        <taxon>Pseudomonadota</taxon>
        <taxon>Gammaproteobacteria</taxon>
        <taxon>Vibrionales</taxon>
        <taxon>Vibrionaceae</taxon>
        <taxon>Vibrio</taxon>
    </lineage>
</organism>
<protein>
    <submittedName>
        <fullName evidence="2">Uncharacterized protein</fullName>
    </submittedName>
</protein>
<feature type="coiled-coil region" evidence="1">
    <location>
        <begin position="55"/>
        <end position="88"/>
    </location>
</feature>
<keyword evidence="1" id="KW-0175">Coiled coil</keyword>
<evidence type="ECO:0000313" key="2">
    <source>
        <dbReference type="EMBL" id="GLQ72910.1"/>
    </source>
</evidence>
<dbReference type="EMBL" id="BSNX01000022">
    <property type="protein sequence ID" value="GLQ72910.1"/>
    <property type="molecule type" value="Genomic_DNA"/>
</dbReference>
<accession>A0AAV5NQN4</accession>
<evidence type="ECO:0000313" key="3">
    <source>
        <dbReference type="Proteomes" id="UP001156690"/>
    </source>
</evidence>
<dbReference type="RefSeq" id="WP_126608507.1">
    <property type="nucleotide sequence ID" value="NZ_AP025145.1"/>
</dbReference>
<keyword evidence="3" id="KW-1185">Reference proteome</keyword>
<proteinExistence type="predicted"/>
<reference evidence="3" key="1">
    <citation type="journal article" date="2019" name="Int. J. Syst. Evol. Microbiol.">
        <title>The Global Catalogue of Microorganisms (GCM) 10K type strain sequencing project: providing services to taxonomists for standard genome sequencing and annotation.</title>
        <authorList>
            <consortium name="The Broad Institute Genomics Platform"/>
            <consortium name="The Broad Institute Genome Sequencing Center for Infectious Disease"/>
            <person name="Wu L."/>
            <person name="Ma J."/>
        </authorList>
    </citation>
    <scope>NUCLEOTIDE SEQUENCE [LARGE SCALE GENOMIC DNA]</scope>
    <source>
        <strain evidence="3">NBRC 15640</strain>
    </source>
</reference>
<sequence>MSEVSIAYVGPKAVKRDTVTGTRLVFPQFQAIKVPAENAAILLRFDQVFVEADAVDEAIQRMAREQAKREQEAVEQQAQRDVQQAEQSMVVTINEKSVDLSKLACGRIATLIEAADLAIAPKEGKETAEQYKQRVRDALR</sequence>
<gene>
    <name evidence="2" type="ORF">GCM10007932_22700</name>
</gene>
<dbReference type="AlphaFoldDB" id="A0AAV5NQN4"/>
<name>A0AAV5NQN4_9VIBR</name>
<evidence type="ECO:0000256" key="1">
    <source>
        <dbReference type="SAM" id="Coils"/>
    </source>
</evidence>
<dbReference type="Proteomes" id="UP001156690">
    <property type="component" value="Unassembled WGS sequence"/>
</dbReference>